<proteinExistence type="inferred from homology"/>
<comment type="catalytic activity">
    <reaction evidence="1">
        <text>Hydrolysis of (1-&gt;3)-beta-D-glucosidic linkages in (1-&gt;3)-beta-D-glucans.</text>
        <dbReference type="EC" id="3.2.1.39"/>
    </reaction>
</comment>
<dbReference type="PROSITE" id="PS00587">
    <property type="entry name" value="GLYCOSYL_HYDROL_F17"/>
    <property type="match status" value="1"/>
</dbReference>
<dbReference type="EMBL" id="JAKUCV010001925">
    <property type="protein sequence ID" value="KAJ4844551.1"/>
    <property type="molecule type" value="Genomic_DNA"/>
</dbReference>
<comment type="caution">
    <text evidence="11">The sequence shown here is derived from an EMBL/GenBank/DDBJ whole genome shotgun (WGS) entry which is preliminary data.</text>
</comment>
<reference evidence="11" key="1">
    <citation type="submission" date="2022-02" db="EMBL/GenBank/DDBJ databases">
        <authorList>
            <person name="Henning P.M."/>
            <person name="McCubbin A.G."/>
            <person name="Shore J.S."/>
        </authorList>
    </citation>
    <scope>NUCLEOTIDE SEQUENCE</scope>
    <source>
        <strain evidence="11">F60SS</strain>
        <tissue evidence="11">Leaves</tissue>
    </source>
</reference>
<organism evidence="11 12">
    <name type="scientific">Turnera subulata</name>
    <dbReference type="NCBI Taxonomy" id="218843"/>
    <lineage>
        <taxon>Eukaryota</taxon>
        <taxon>Viridiplantae</taxon>
        <taxon>Streptophyta</taxon>
        <taxon>Embryophyta</taxon>
        <taxon>Tracheophyta</taxon>
        <taxon>Spermatophyta</taxon>
        <taxon>Magnoliopsida</taxon>
        <taxon>eudicotyledons</taxon>
        <taxon>Gunneridae</taxon>
        <taxon>Pentapetalae</taxon>
        <taxon>rosids</taxon>
        <taxon>fabids</taxon>
        <taxon>Malpighiales</taxon>
        <taxon>Passifloraceae</taxon>
        <taxon>Turnera</taxon>
    </lineage>
</organism>
<evidence type="ECO:0000256" key="7">
    <source>
        <dbReference type="ARBA" id="ARBA00033417"/>
    </source>
</evidence>
<dbReference type="Gene3D" id="3.20.20.80">
    <property type="entry name" value="Glycosidases"/>
    <property type="match status" value="1"/>
</dbReference>
<dbReference type="OrthoDB" id="1293114at2759"/>
<reference evidence="11" key="2">
    <citation type="journal article" date="2023" name="Plants (Basel)">
        <title>Annotation of the Turnera subulata (Passifloraceae) Draft Genome Reveals the S-Locus Evolved after the Divergence of Turneroideae from Passifloroideae in a Stepwise Manner.</title>
        <authorList>
            <person name="Henning P.M."/>
            <person name="Roalson E.H."/>
            <person name="Mir W."/>
            <person name="McCubbin A.G."/>
            <person name="Shore J.S."/>
        </authorList>
    </citation>
    <scope>NUCLEOTIDE SEQUENCE</scope>
    <source>
        <strain evidence="11">F60SS</strain>
    </source>
</reference>
<evidence type="ECO:0000256" key="4">
    <source>
        <dbReference type="ARBA" id="ARBA00022801"/>
    </source>
</evidence>
<name>A0A9Q0G9V4_9ROSI</name>
<evidence type="ECO:0000256" key="8">
    <source>
        <dbReference type="RuleBase" id="RU004335"/>
    </source>
</evidence>
<evidence type="ECO:0000256" key="6">
    <source>
        <dbReference type="ARBA" id="ARBA00033335"/>
    </source>
</evidence>
<evidence type="ECO:0000256" key="3">
    <source>
        <dbReference type="ARBA" id="ARBA00012780"/>
    </source>
</evidence>
<accession>A0A9Q0G9V4</accession>
<keyword evidence="10" id="KW-1133">Transmembrane helix</keyword>
<keyword evidence="5 9" id="KW-0326">Glycosidase</keyword>
<dbReference type="InterPro" id="IPR000490">
    <property type="entry name" value="Glyco_hydro_17"/>
</dbReference>
<dbReference type="EC" id="3.2.1.39" evidence="3"/>
<keyword evidence="12" id="KW-1185">Reference proteome</keyword>
<evidence type="ECO:0000256" key="2">
    <source>
        <dbReference type="ARBA" id="ARBA00008773"/>
    </source>
</evidence>
<dbReference type="PANTHER" id="PTHR32227">
    <property type="entry name" value="GLUCAN ENDO-1,3-BETA-GLUCOSIDASE BG1-RELATED-RELATED"/>
    <property type="match status" value="1"/>
</dbReference>
<comment type="similarity">
    <text evidence="2 8">Belongs to the glycosyl hydrolase 17 family.</text>
</comment>
<keyword evidence="10" id="KW-0812">Transmembrane</keyword>
<evidence type="ECO:0000256" key="9">
    <source>
        <dbReference type="RuleBase" id="RU004336"/>
    </source>
</evidence>
<feature type="transmembrane region" description="Helical" evidence="10">
    <location>
        <begin position="321"/>
        <end position="340"/>
    </location>
</feature>
<evidence type="ECO:0000313" key="11">
    <source>
        <dbReference type="EMBL" id="KAJ4844551.1"/>
    </source>
</evidence>
<evidence type="ECO:0000313" key="12">
    <source>
        <dbReference type="Proteomes" id="UP001141552"/>
    </source>
</evidence>
<evidence type="ECO:0000256" key="1">
    <source>
        <dbReference type="ARBA" id="ARBA00000382"/>
    </source>
</evidence>
<protein>
    <recommendedName>
        <fullName evidence="3">glucan endo-1,3-beta-D-glucosidase</fullName>
        <ecNumber evidence="3">3.2.1.39</ecNumber>
    </recommendedName>
    <alternativeName>
        <fullName evidence="6">(1-&gt;3)-beta-glucan endohydrolase</fullName>
    </alternativeName>
    <alternativeName>
        <fullName evidence="7">Beta-1,3-endoglucanase</fullName>
    </alternativeName>
</protein>
<dbReference type="GO" id="GO:0005975">
    <property type="term" value="P:carbohydrate metabolic process"/>
    <property type="evidence" value="ECO:0007669"/>
    <property type="project" value="InterPro"/>
</dbReference>
<dbReference type="Pfam" id="PF00332">
    <property type="entry name" value="Glyco_hydro_17"/>
    <property type="match status" value="1"/>
</dbReference>
<evidence type="ECO:0000256" key="5">
    <source>
        <dbReference type="ARBA" id="ARBA00023295"/>
    </source>
</evidence>
<gene>
    <name evidence="11" type="ORF">Tsubulata_035219</name>
</gene>
<sequence length="341" mass="37627">MQEQSITPPTAERIAATLSSLNIHYVRLPNPTPAIIRSFSYTNTSLLLSIPNGFLPSLASNRSVALRWLYSHVLPFYPRSKISLISVGNDAVVSDFGPFLLPAIRNLHLSLLDLGIRRIAVSTTFSFVNAVTTPFPPSSATFQEPLGELILRPLLQFLRDTNSSFLVNLYPYNMYRINAEIPLGFALFQDHPFNYRDDLLTGVRYKNLFEMMVDAVVTSLAVAGHEGLPLIVAETGWPSAGWDATEVDATPLYAEMYLKGLVAHLKSGAGSPLRKDGVAEAYIFELVDQEGKPGTGKNWGILYANMSNKYNLQFFGGSERIGVFLVPISWLLLLVLGLLMG</sequence>
<dbReference type="InterPro" id="IPR044965">
    <property type="entry name" value="Glyco_hydro_17_plant"/>
</dbReference>
<dbReference type="GO" id="GO:0042973">
    <property type="term" value="F:glucan endo-1,3-beta-D-glucosidase activity"/>
    <property type="evidence" value="ECO:0007669"/>
    <property type="project" value="UniProtKB-EC"/>
</dbReference>
<dbReference type="InterPro" id="IPR017853">
    <property type="entry name" value="GH"/>
</dbReference>
<evidence type="ECO:0000256" key="10">
    <source>
        <dbReference type="SAM" id="Phobius"/>
    </source>
</evidence>
<keyword evidence="4 9" id="KW-0378">Hydrolase</keyword>
<dbReference type="AlphaFoldDB" id="A0A9Q0G9V4"/>
<keyword evidence="10" id="KW-0472">Membrane</keyword>
<dbReference type="SUPFAM" id="SSF51445">
    <property type="entry name" value="(Trans)glycosidases"/>
    <property type="match status" value="1"/>
</dbReference>
<dbReference type="Proteomes" id="UP001141552">
    <property type="component" value="Unassembled WGS sequence"/>
</dbReference>